<evidence type="ECO:0000313" key="1">
    <source>
        <dbReference type="EMBL" id="MBR8537566.1"/>
    </source>
</evidence>
<proteinExistence type="predicted"/>
<dbReference type="CDD" id="cd00761">
    <property type="entry name" value="Glyco_tranf_GTA_type"/>
    <property type="match status" value="1"/>
</dbReference>
<dbReference type="Gene3D" id="3.90.550.10">
    <property type="entry name" value="Spore Coat Polysaccharide Biosynthesis Protein SpsA, Chain A"/>
    <property type="match status" value="1"/>
</dbReference>
<protein>
    <submittedName>
        <fullName evidence="1">Glycosyltransferase family 2 protein</fullName>
    </submittedName>
</protein>
<sequence length="419" mass="47945">MDILSQKYFAKHQVQQQSVVESAIKVVVPVYLEEDDLPVLLDSLSDALAKTRLEVELILVFNYSEQASETVKARQHRLYSNIDALSENLPLSLRVTKLEDYNVPKKHAGVGHARKVGMDYAAWSYAQQGISNGLIISLDADCTVADNYFKHLSEHIHSNALTGGTIYFEHPLSGTLADDVYEAIAEYELHLRYYVQALRYAGFPYAFHTVGSCFFVTAEAYIKAGGMPRKQAGEDFYFLQKVIPQGNFSEINGTVVYPSARPSDRVPFGTGPSINELLHSGMEYQTYNLQAFIDLKEFLDIKDDLYELSQNDIDEFTHRLGGRMRSYLMNSDFFTALKPIKDNCASLDVFRKRFYEVFNAFRVVKYLNYTHTHFLEKMPVFDAALNLLEQGFEQSVDVFETKELLQEYRLMEQKQTYSI</sequence>
<dbReference type="Proteomes" id="UP000679220">
    <property type="component" value="Unassembled WGS sequence"/>
</dbReference>
<dbReference type="EMBL" id="JAGTAR010000034">
    <property type="protein sequence ID" value="MBR8537566.1"/>
    <property type="molecule type" value="Genomic_DNA"/>
</dbReference>
<reference evidence="1" key="2">
    <citation type="submission" date="2021-04" db="EMBL/GenBank/DDBJ databases">
        <authorList>
            <person name="Zhang T."/>
            <person name="Zhang Y."/>
            <person name="Lu D."/>
            <person name="Zuo D."/>
            <person name="Du Z."/>
        </authorList>
    </citation>
    <scope>NUCLEOTIDE SEQUENCE</scope>
    <source>
        <strain evidence="1">JR1</strain>
    </source>
</reference>
<reference evidence="1" key="1">
    <citation type="journal article" date="2018" name="Int. J. Syst. Evol. Microbiol.">
        <title>Carboxylicivirga sediminis sp. nov., isolated from coastal sediment.</title>
        <authorList>
            <person name="Wang F.Q."/>
            <person name="Ren L.H."/>
            <person name="Zou R.J."/>
            <person name="Sun Y.Z."/>
            <person name="Liu X.J."/>
            <person name="Jiang F."/>
            <person name="Liu L.J."/>
        </authorList>
    </citation>
    <scope>NUCLEOTIDE SEQUENCE</scope>
    <source>
        <strain evidence="1">JR1</strain>
    </source>
</reference>
<accession>A0A941F662</accession>
<name>A0A941F662_9BACT</name>
<evidence type="ECO:0000313" key="2">
    <source>
        <dbReference type="Proteomes" id="UP000679220"/>
    </source>
</evidence>
<dbReference type="RefSeq" id="WP_212192591.1">
    <property type="nucleotide sequence ID" value="NZ_JAGTAR010000034.1"/>
</dbReference>
<dbReference type="InterPro" id="IPR029044">
    <property type="entry name" value="Nucleotide-diphossugar_trans"/>
</dbReference>
<keyword evidence="2" id="KW-1185">Reference proteome</keyword>
<dbReference type="AlphaFoldDB" id="A0A941F662"/>
<dbReference type="SUPFAM" id="SSF53448">
    <property type="entry name" value="Nucleotide-diphospho-sugar transferases"/>
    <property type="match status" value="1"/>
</dbReference>
<comment type="caution">
    <text evidence="1">The sequence shown here is derived from an EMBL/GenBank/DDBJ whole genome shotgun (WGS) entry which is preliminary data.</text>
</comment>
<gene>
    <name evidence="1" type="ORF">KDU71_18495</name>
</gene>
<organism evidence="1 2">
    <name type="scientific">Carboxylicivirga sediminis</name>
    <dbReference type="NCBI Taxonomy" id="2006564"/>
    <lineage>
        <taxon>Bacteria</taxon>
        <taxon>Pseudomonadati</taxon>
        <taxon>Bacteroidota</taxon>
        <taxon>Bacteroidia</taxon>
        <taxon>Marinilabiliales</taxon>
        <taxon>Marinilabiliaceae</taxon>
        <taxon>Carboxylicivirga</taxon>
    </lineage>
</organism>